<sequence length="100" mass="11435">LWHQINGNSEFRCAQNRSLPWVVNQVVSIRTTSTSVSGISVFPSADTDQIIFLGFPVVPVFTHSINTVYRNQTSSVFTRTPCFKQEVYNRLCLRSLLRKQ</sequence>
<dbReference type="OrthoDB" id="10544441at2759"/>
<dbReference type="Proteomes" id="UP000054630">
    <property type="component" value="Unassembled WGS sequence"/>
</dbReference>
<proteinExistence type="predicted"/>
<name>A0A0V0S2A1_9BILA</name>
<dbReference type="AlphaFoldDB" id="A0A0V0S2A1"/>
<feature type="non-terminal residue" evidence="1">
    <location>
        <position position="100"/>
    </location>
</feature>
<comment type="caution">
    <text evidence="1">The sequence shown here is derived from an EMBL/GenBank/DDBJ whole genome shotgun (WGS) entry which is preliminary data.</text>
</comment>
<organism evidence="1 2">
    <name type="scientific">Trichinella nelsoni</name>
    <dbReference type="NCBI Taxonomy" id="6336"/>
    <lineage>
        <taxon>Eukaryota</taxon>
        <taxon>Metazoa</taxon>
        <taxon>Ecdysozoa</taxon>
        <taxon>Nematoda</taxon>
        <taxon>Enoplea</taxon>
        <taxon>Dorylaimia</taxon>
        <taxon>Trichinellida</taxon>
        <taxon>Trichinellidae</taxon>
        <taxon>Trichinella</taxon>
    </lineage>
</organism>
<protein>
    <submittedName>
        <fullName evidence="1">Uncharacterized protein</fullName>
    </submittedName>
</protein>
<accession>A0A0V0S2A1</accession>
<evidence type="ECO:0000313" key="1">
    <source>
        <dbReference type="EMBL" id="KRX20844.1"/>
    </source>
</evidence>
<evidence type="ECO:0000313" key="2">
    <source>
        <dbReference type="Proteomes" id="UP000054630"/>
    </source>
</evidence>
<reference evidence="1 2" key="1">
    <citation type="submission" date="2015-01" db="EMBL/GenBank/DDBJ databases">
        <title>Evolution of Trichinella species and genotypes.</title>
        <authorList>
            <person name="Korhonen P.K."/>
            <person name="Edoardo P."/>
            <person name="Giuseppe L.R."/>
            <person name="Gasser R.B."/>
        </authorList>
    </citation>
    <scope>NUCLEOTIDE SEQUENCE [LARGE SCALE GENOMIC DNA]</scope>
    <source>
        <strain evidence="1">ISS37</strain>
    </source>
</reference>
<gene>
    <name evidence="1" type="ORF">T07_15054</name>
</gene>
<keyword evidence="2" id="KW-1185">Reference proteome</keyword>
<dbReference type="EMBL" id="JYDL01000044">
    <property type="protein sequence ID" value="KRX20844.1"/>
    <property type="molecule type" value="Genomic_DNA"/>
</dbReference>
<feature type="non-terminal residue" evidence="1">
    <location>
        <position position="1"/>
    </location>
</feature>